<feature type="domain" description="Thiamin pyrophosphokinase thiamin-binding" evidence="6">
    <location>
        <begin position="133"/>
        <end position="203"/>
    </location>
</feature>
<dbReference type="GO" id="GO:0006772">
    <property type="term" value="P:thiamine metabolic process"/>
    <property type="evidence" value="ECO:0007669"/>
    <property type="project" value="UniProtKB-UniRule"/>
</dbReference>
<keyword evidence="4" id="KW-0067">ATP-binding</keyword>
<evidence type="ECO:0000259" key="6">
    <source>
        <dbReference type="SMART" id="SM00983"/>
    </source>
</evidence>
<dbReference type="GO" id="GO:0016301">
    <property type="term" value="F:kinase activity"/>
    <property type="evidence" value="ECO:0007669"/>
    <property type="project" value="UniProtKB-KW"/>
</dbReference>
<evidence type="ECO:0000313" key="8">
    <source>
        <dbReference type="Proteomes" id="UP000469011"/>
    </source>
</evidence>
<keyword evidence="1 7" id="KW-0808">Transferase</keyword>
<evidence type="ECO:0000256" key="5">
    <source>
        <dbReference type="NCBIfam" id="TIGR01378"/>
    </source>
</evidence>
<dbReference type="PANTHER" id="PTHR41299:SF1">
    <property type="entry name" value="THIAMINE PYROPHOSPHOKINASE"/>
    <property type="match status" value="1"/>
</dbReference>
<dbReference type="EMBL" id="JAAAMG010000014">
    <property type="protein sequence ID" value="NDW06025.1"/>
    <property type="molecule type" value="Genomic_DNA"/>
</dbReference>
<evidence type="ECO:0000256" key="4">
    <source>
        <dbReference type="ARBA" id="ARBA00022840"/>
    </source>
</evidence>
<keyword evidence="2" id="KW-0547">Nucleotide-binding</keyword>
<comment type="caution">
    <text evidence="7">The sequence shown here is derived from an EMBL/GenBank/DDBJ whole genome shotgun (WGS) entry which is preliminary data.</text>
</comment>
<dbReference type="Proteomes" id="UP000469011">
    <property type="component" value="Unassembled WGS sequence"/>
</dbReference>
<dbReference type="CDD" id="cd07995">
    <property type="entry name" value="TPK"/>
    <property type="match status" value="1"/>
</dbReference>
<name>A0A6N9T730_9HYPH</name>
<dbReference type="Pfam" id="PF04265">
    <property type="entry name" value="TPK_B1_binding"/>
    <property type="match status" value="1"/>
</dbReference>
<dbReference type="GO" id="GO:0030975">
    <property type="term" value="F:thiamine binding"/>
    <property type="evidence" value="ECO:0007669"/>
    <property type="project" value="InterPro"/>
</dbReference>
<proteinExistence type="predicted"/>
<dbReference type="NCBIfam" id="TIGR01378">
    <property type="entry name" value="thi_PPkinase"/>
    <property type="match status" value="1"/>
</dbReference>
<dbReference type="Gene3D" id="3.40.50.10240">
    <property type="entry name" value="Thiamin pyrophosphokinase, catalytic domain"/>
    <property type="match status" value="1"/>
</dbReference>
<dbReference type="InterPro" id="IPR053149">
    <property type="entry name" value="TPK"/>
</dbReference>
<dbReference type="Pfam" id="PF04263">
    <property type="entry name" value="TPK_catalytic"/>
    <property type="match status" value="1"/>
</dbReference>
<reference evidence="7 8" key="1">
    <citation type="submission" date="2020-01" db="EMBL/GenBank/DDBJ databases">
        <title>Jiella pacifica sp. nov.</title>
        <authorList>
            <person name="Xue Z."/>
            <person name="Zhu S."/>
            <person name="Chen J."/>
            <person name="Yang J."/>
        </authorList>
    </citation>
    <scope>NUCLEOTIDE SEQUENCE [LARGE SCALE GENOMIC DNA]</scope>
    <source>
        <strain evidence="7 8">40Bstr34</strain>
    </source>
</reference>
<protein>
    <recommendedName>
        <fullName evidence="5">Thiamine diphosphokinase</fullName>
        <ecNumber evidence="5">2.7.6.2</ecNumber>
    </recommendedName>
</protein>
<dbReference type="GO" id="GO:0009229">
    <property type="term" value="P:thiamine diphosphate biosynthetic process"/>
    <property type="evidence" value="ECO:0007669"/>
    <property type="project" value="InterPro"/>
</dbReference>
<sequence>MSHFVILLAGRMEPTLALRAAIRGARVIAADAGIRHARALGLSPELWVGDFDSAPEAPPIALAGIKREPFPRDKDKTDGELAIEAAITLGASKITLVGALGGPRSDHAFSHLVLALRYFRQGVDVALRDGAESAHPLSAEARTFDLAAGAQFSILKFSPVRGLTISGAKWPLEDVDLPLTSILTQSNEARGPVTVTVADGEAILLAQDDPAVR</sequence>
<gene>
    <name evidence="7" type="ORF">GTK09_16515</name>
</gene>
<evidence type="ECO:0000313" key="7">
    <source>
        <dbReference type="EMBL" id="NDW06025.1"/>
    </source>
</evidence>
<dbReference type="SUPFAM" id="SSF63999">
    <property type="entry name" value="Thiamin pyrophosphokinase, catalytic domain"/>
    <property type="match status" value="1"/>
</dbReference>
<evidence type="ECO:0000256" key="3">
    <source>
        <dbReference type="ARBA" id="ARBA00022777"/>
    </source>
</evidence>
<keyword evidence="8" id="KW-1185">Reference proteome</keyword>
<dbReference type="GO" id="GO:0004788">
    <property type="term" value="F:thiamine diphosphokinase activity"/>
    <property type="evidence" value="ECO:0007669"/>
    <property type="project" value="UniProtKB-UniRule"/>
</dbReference>
<dbReference type="AlphaFoldDB" id="A0A6N9T730"/>
<dbReference type="GO" id="GO:0005524">
    <property type="term" value="F:ATP binding"/>
    <property type="evidence" value="ECO:0007669"/>
    <property type="project" value="UniProtKB-KW"/>
</dbReference>
<dbReference type="InterPro" id="IPR007371">
    <property type="entry name" value="TPK_catalytic"/>
</dbReference>
<keyword evidence="3 7" id="KW-0418">Kinase</keyword>
<dbReference type="InterPro" id="IPR007373">
    <property type="entry name" value="Thiamin_PyroPKinase_B1-bd"/>
</dbReference>
<evidence type="ECO:0000256" key="1">
    <source>
        <dbReference type="ARBA" id="ARBA00022679"/>
    </source>
</evidence>
<dbReference type="InterPro" id="IPR006282">
    <property type="entry name" value="Thi_PPkinase"/>
</dbReference>
<dbReference type="PANTHER" id="PTHR41299">
    <property type="entry name" value="THIAMINE PYROPHOSPHOKINASE"/>
    <property type="match status" value="1"/>
</dbReference>
<organism evidence="7 8">
    <name type="scientific">Jiella pacifica</name>
    <dbReference type="NCBI Taxonomy" id="2696469"/>
    <lineage>
        <taxon>Bacteria</taxon>
        <taxon>Pseudomonadati</taxon>
        <taxon>Pseudomonadota</taxon>
        <taxon>Alphaproteobacteria</taxon>
        <taxon>Hyphomicrobiales</taxon>
        <taxon>Aurantimonadaceae</taxon>
        <taxon>Jiella</taxon>
    </lineage>
</organism>
<accession>A0A6N9T730</accession>
<dbReference type="EC" id="2.7.6.2" evidence="5"/>
<dbReference type="SMART" id="SM00983">
    <property type="entry name" value="TPK_B1_binding"/>
    <property type="match status" value="1"/>
</dbReference>
<dbReference type="InterPro" id="IPR036759">
    <property type="entry name" value="TPK_catalytic_sf"/>
</dbReference>
<evidence type="ECO:0000256" key="2">
    <source>
        <dbReference type="ARBA" id="ARBA00022741"/>
    </source>
</evidence>
<dbReference type="RefSeq" id="WP_163464516.1">
    <property type="nucleotide sequence ID" value="NZ_JAAAMG010000014.1"/>
</dbReference>